<sequence>MYERLLREASDQGVDIYEKPMKPTIKGLYCDNNIWINKHISTTSEKACILAEELGHYHTSAGNILDQSKIENRKQELKARSWAYEKLFPLQKIVKAHQSRVRNRYELAEYLGVSEEFLKDAIERYREKYGPFTTIDNYTICFDPLGVLELFD</sequence>
<comment type="caution">
    <text evidence="3">The sequence shown here is derived from an EMBL/GenBank/DDBJ whole genome shotgun (WGS) entry which is preliminary data.</text>
</comment>
<accession>A0A429X515</accession>
<reference evidence="3 4" key="1">
    <citation type="submission" date="2018-12" db="EMBL/GenBank/DDBJ databases">
        <authorList>
            <person name="Sun L."/>
            <person name="Chen Z."/>
        </authorList>
    </citation>
    <scope>NUCLEOTIDE SEQUENCE [LARGE SCALE GENOMIC DNA]</scope>
    <source>
        <strain evidence="3 4">LMG 29736</strain>
    </source>
</reference>
<protein>
    <submittedName>
        <fullName evidence="3">ImmA/IrrE family metallo-endopeptidase</fullName>
    </submittedName>
    <submittedName>
        <fullName evidence="2">Membrane protein</fullName>
    </submittedName>
</protein>
<dbReference type="Proteomes" id="UP000680670">
    <property type="component" value="Unassembled WGS sequence"/>
</dbReference>
<proteinExistence type="predicted"/>
<dbReference type="InterPro" id="IPR010359">
    <property type="entry name" value="IrrE_HExxH"/>
</dbReference>
<feature type="domain" description="IrrE N-terminal-like" evidence="1">
    <location>
        <begin position="10"/>
        <end position="119"/>
    </location>
</feature>
<dbReference type="AlphaFoldDB" id="A0A429X515"/>
<evidence type="ECO:0000313" key="4">
    <source>
        <dbReference type="Proteomes" id="UP000287296"/>
    </source>
</evidence>
<name>A0A429X515_SIMTE</name>
<evidence type="ECO:0000313" key="2">
    <source>
        <dbReference type="EMBL" id="GIN95206.1"/>
    </source>
</evidence>
<reference evidence="2 5" key="2">
    <citation type="submission" date="2021-03" db="EMBL/GenBank/DDBJ databases">
        <title>Antimicrobial resistance genes in bacteria isolated from Japanese honey, and their potential for conferring macrolide and lincosamide resistance in the American foulbrood pathogen Paenibacillus larvae.</title>
        <authorList>
            <person name="Okamoto M."/>
            <person name="Kumagai M."/>
            <person name="Kanamori H."/>
            <person name="Takamatsu D."/>
        </authorList>
    </citation>
    <scope>NUCLEOTIDE SEQUENCE [LARGE SCALE GENOMIC DNA]</scope>
    <source>
        <strain evidence="2 5">J6TS1</strain>
    </source>
</reference>
<keyword evidence="5" id="KW-1185">Reference proteome</keyword>
<dbReference type="EMBL" id="QYTW02000019">
    <property type="protein sequence ID" value="RST58506.1"/>
    <property type="molecule type" value="Genomic_DNA"/>
</dbReference>
<gene>
    <name evidence="3" type="ORF">D5F11_016900</name>
    <name evidence="2" type="ORF">J6TS1_10760</name>
</gene>
<dbReference type="EMBL" id="BORJ01000002">
    <property type="protein sequence ID" value="GIN95206.1"/>
    <property type="molecule type" value="Genomic_DNA"/>
</dbReference>
<organism evidence="3 4">
    <name type="scientific">Siminovitchia terrae</name>
    <name type="common">Bacillus terrae</name>
    <dbReference type="NCBI Taxonomy" id="1914933"/>
    <lineage>
        <taxon>Bacteria</taxon>
        <taxon>Bacillati</taxon>
        <taxon>Bacillota</taxon>
        <taxon>Bacilli</taxon>
        <taxon>Bacillales</taxon>
        <taxon>Bacillaceae</taxon>
        <taxon>Siminovitchia</taxon>
    </lineage>
</organism>
<evidence type="ECO:0000313" key="3">
    <source>
        <dbReference type="EMBL" id="RST58506.1"/>
    </source>
</evidence>
<evidence type="ECO:0000313" key="5">
    <source>
        <dbReference type="Proteomes" id="UP000680670"/>
    </source>
</evidence>
<dbReference type="Pfam" id="PF06114">
    <property type="entry name" value="Peptidase_M78"/>
    <property type="match status" value="1"/>
</dbReference>
<dbReference type="OrthoDB" id="1707128at2"/>
<evidence type="ECO:0000259" key="1">
    <source>
        <dbReference type="Pfam" id="PF06114"/>
    </source>
</evidence>
<dbReference type="RefSeq" id="WP_120115975.1">
    <property type="nucleotide sequence ID" value="NZ_BORJ01000002.1"/>
</dbReference>
<dbReference type="Proteomes" id="UP000287296">
    <property type="component" value="Unassembled WGS sequence"/>
</dbReference>